<evidence type="ECO:0000256" key="4">
    <source>
        <dbReference type="ARBA" id="ARBA00022701"/>
    </source>
</evidence>
<feature type="domain" description="TPX2 C-terminal" evidence="8">
    <location>
        <begin position="301"/>
        <end position="375"/>
    </location>
</feature>
<organism evidence="9 10">
    <name type="scientific">Asparagus officinalis</name>
    <name type="common">Garden asparagus</name>
    <dbReference type="NCBI Taxonomy" id="4686"/>
    <lineage>
        <taxon>Eukaryota</taxon>
        <taxon>Viridiplantae</taxon>
        <taxon>Streptophyta</taxon>
        <taxon>Embryophyta</taxon>
        <taxon>Tracheophyta</taxon>
        <taxon>Spermatophyta</taxon>
        <taxon>Magnoliopsida</taxon>
        <taxon>Liliopsida</taxon>
        <taxon>Asparagales</taxon>
        <taxon>Asparagaceae</taxon>
        <taxon>Asparagoideae</taxon>
        <taxon>Asparagus</taxon>
    </lineage>
</organism>
<gene>
    <name evidence="9" type="ORF">A4U43_C03F20540</name>
</gene>
<dbReference type="PANTHER" id="PTHR14326">
    <property type="entry name" value="TARGETING PROTEIN FOR XKLP2"/>
    <property type="match status" value="1"/>
</dbReference>
<comment type="similarity">
    <text evidence="2">Belongs to the TPX2 family.</text>
</comment>
<evidence type="ECO:0000256" key="1">
    <source>
        <dbReference type="ARBA" id="ARBA00004245"/>
    </source>
</evidence>
<evidence type="ECO:0000256" key="6">
    <source>
        <dbReference type="SAM" id="Coils"/>
    </source>
</evidence>
<evidence type="ECO:0000313" key="9">
    <source>
        <dbReference type="EMBL" id="ONK75786.1"/>
    </source>
</evidence>
<dbReference type="InterPro" id="IPR009675">
    <property type="entry name" value="TPX2_fam"/>
</dbReference>
<feature type="region of interest" description="Disordered" evidence="7">
    <location>
        <begin position="195"/>
        <end position="232"/>
    </location>
</feature>
<dbReference type="GO" id="GO:0005880">
    <property type="term" value="C:nuclear microtubule"/>
    <property type="evidence" value="ECO:0007669"/>
    <property type="project" value="TreeGrafter"/>
</dbReference>
<keyword evidence="10" id="KW-1185">Reference proteome</keyword>
<dbReference type="Pfam" id="PF06886">
    <property type="entry name" value="TPX2"/>
    <property type="match status" value="1"/>
</dbReference>
<feature type="compositionally biased region" description="Polar residues" evidence="7">
    <location>
        <begin position="15"/>
        <end position="31"/>
    </location>
</feature>
<dbReference type="EMBL" id="CM007383">
    <property type="protein sequence ID" value="ONK75786.1"/>
    <property type="molecule type" value="Genomic_DNA"/>
</dbReference>
<dbReference type="GO" id="GO:0090307">
    <property type="term" value="P:mitotic spindle assembly"/>
    <property type="evidence" value="ECO:0007669"/>
    <property type="project" value="TreeGrafter"/>
</dbReference>
<protein>
    <recommendedName>
        <fullName evidence="8">TPX2 C-terminal domain-containing protein</fullName>
    </recommendedName>
</protein>
<name>A0A5P1FBN2_ASPOF</name>
<accession>A0A5P1FBN2</accession>
<dbReference type="OMA" id="FPHIEDS"/>
<keyword evidence="3" id="KW-0963">Cytoplasm</keyword>
<evidence type="ECO:0000256" key="7">
    <source>
        <dbReference type="SAM" id="MobiDB-lite"/>
    </source>
</evidence>
<dbReference type="GO" id="GO:0005819">
    <property type="term" value="C:spindle"/>
    <property type="evidence" value="ECO:0007669"/>
    <property type="project" value="InterPro"/>
</dbReference>
<evidence type="ECO:0000313" key="10">
    <source>
        <dbReference type="Proteomes" id="UP000243459"/>
    </source>
</evidence>
<reference evidence="10" key="1">
    <citation type="journal article" date="2017" name="Nat. Commun.">
        <title>The asparagus genome sheds light on the origin and evolution of a young Y chromosome.</title>
        <authorList>
            <person name="Harkess A."/>
            <person name="Zhou J."/>
            <person name="Xu C."/>
            <person name="Bowers J.E."/>
            <person name="Van der Hulst R."/>
            <person name="Ayyampalayam S."/>
            <person name="Mercati F."/>
            <person name="Riccardi P."/>
            <person name="McKain M.R."/>
            <person name="Kakrana A."/>
            <person name="Tang H."/>
            <person name="Ray J."/>
            <person name="Groenendijk J."/>
            <person name="Arikit S."/>
            <person name="Mathioni S.M."/>
            <person name="Nakano M."/>
            <person name="Shan H."/>
            <person name="Telgmann-Rauber A."/>
            <person name="Kanno A."/>
            <person name="Yue Z."/>
            <person name="Chen H."/>
            <person name="Li W."/>
            <person name="Chen Y."/>
            <person name="Xu X."/>
            <person name="Zhang Y."/>
            <person name="Luo S."/>
            <person name="Chen H."/>
            <person name="Gao J."/>
            <person name="Mao Z."/>
            <person name="Pires J.C."/>
            <person name="Luo M."/>
            <person name="Kudrna D."/>
            <person name="Wing R.A."/>
            <person name="Meyers B.C."/>
            <person name="Yi K."/>
            <person name="Kong H."/>
            <person name="Lavrijsen P."/>
            <person name="Sunseri F."/>
            <person name="Falavigna A."/>
            <person name="Ye Y."/>
            <person name="Leebens-Mack J.H."/>
            <person name="Chen G."/>
        </authorList>
    </citation>
    <scope>NUCLEOTIDE SEQUENCE [LARGE SCALE GENOMIC DNA]</scope>
    <source>
        <strain evidence="10">cv. DH0086</strain>
    </source>
</reference>
<evidence type="ECO:0000256" key="2">
    <source>
        <dbReference type="ARBA" id="ARBA00005885"/>
    </source>
</evidence>
<evidence type="ECO:0000256" key="3">
    <source>
        <dbReference type="ARBA" id="ARBA00022490"/>
    </source>
</evidence>
<dbReference type="GO" id="GO:0030295">
    <property type="term" value="F:protein kinase activator activity"/>
    <property type="evidence" value="ECO:0007669"/>
    <property type="project" value="TreeGrafter"/>
</dbReference>
<evidence type="ECO:0000256" key="5">
    <source>
        <dbReference type="ARBA" id="ARBA00023212"/>
    </source>
</evidence>
<dbReference type="GO" id="GO:0008017">
    <property type="term" value="F:microtubule binding"/>
    <property type="evidence" value="ECO:0007669"/>
    <property type="project" value="TreeGrafter"/>
</dbReference>
<sequence length="405" mass="46448">MMTPKRNPHPKRTQSSKISENFNPNLLSCTPNRKPIKSPSLNSPKKSKKSALKTPTLMKTPQSKKSSAKRPKKDPNLEKATAPVHDPVEDLELEGSSKLRKMKSLMLEEAMSSIPEPGAGRVMHLVKAFERLLSLSKDREGENVEEKKRRVMNWALPGLHQQQAPRAEETEISCSWLLSSSLDFDREAVESSSVDSTGDRLSWGSSSSDCNKRSRSKSDGVPSGMTRNKKLKDETAAAVQLITEQRGRFKEDNFLRKVKEMFLEEEKQRIPIAQGLPLTTEYPQCLVRPFVKESTEPVDLVLHTDVRAVERAEFDLQIAEKMSLMEQIKLERERLQKLEEEEEIRRLRKELVPKAQPMPYFDRPFIPKRSRKPQTMPKEPRLQIGQKKKCVREKRKPIYAQQTAE</sequence>
<dbReference type="GO" id="GO:0060236">
    <property type="term" value="P:regulation of mitotic spindle organization"/>
    <property type="evidence" value="ECO:0007669"/>
    <property type="project" value="InterPro"/>
</dbReference>
<keyword evidence="5" id="KW-0206">Cytoskeleton</keyword>
<keyword evidence="4" id="KW-0493">Microtubule</keyword>
<dbReference type="Gramene" id="ONK75786">
    <property type="protein sequence ID" value="ONK75786"/>
    <property type="gene ID" value="A4U43_C03F20540"/>
</dbReference>
<dbReference type="AlphaFoldDB" id="A0A5P1FBN2"/>
<proteinExistence type="inferred from homology"/>
<dbReference type="PANTHER" id="PTHR14326:SF58">
    <property type="entry name" value="TPX2 (TARGETING PROTEIN FOR XKLP2) PROTEIN FAMILY"/>
    <property type="match status" value="1"/>
</dbReference>
<feature type="region of interest" description="Disordered" evidence="7">
    <location>
        <begin position="1"/>
        <end position="96"/>
    </location>
</feature>
<keyword evidence="6" id="KW-0175">Coiled coil</keyword>
<comment type="subcellular location">
    <subcellularLocation>
        <location evidence="1">Cytoplasm</location>
        <location evidence="1">Cytoskeleton</location>
    </subcellularLocation>
</comment>
<feature type="compositionally biased region" description="Basic residues" evidence="7">
    <location>
        <begin position="1"/>
        <end position="14"/>
    </location>
</feature>
<feature type="region of interest" description="Disordered" evidence="7">
    <location>
        <begin position="358"/>
        <end position="387"/>
    </location>
</feature>
<dbReference type="Proteomes" id="UP000243459">
    <property type="component" value="Chromosome 3"/>
</dbReference>
<evidence type="ECO:0000259" key="8">
    <source>
        <dbReference type="Pfam" id="PF06886"/>
    </source>
</evidence>
<dbReference type="InterPro" id="IPR027329">
    <property type="entry name" value="TPX2_C"/>
</dbReference>
<feature type="coiled-coil region" evidence="6">
    <location>
        <begin position="318"/>
        <end position="350"/>
    </location>
</feature>